<dbReference type="InterPro" id="IPR034274">
    <property type="entry name" value="ENP1_M14_CPD"/>
</dbReference>
<feature type="active site" description="Proton donor/acceptor" evidence="7">
    <location>
        <position position="269"/>
    </location>
</feature>
<dbReference type="PANTHER" id="PTHR11705:SF143">
    <property type="entry name" value="SLL0236 PROTEIN"/>
    <property type="match status" value="1"/>
</dbReference>
<feature type="domain" description="Peptidase M14" evidence="8">
    <location>
        <begin position="8"/>
        <end position="302"/>
    </location>
</feature>
<keyword evidence="6" id="KW-0482">Metalloprotease</keyword>
<keyword evidence="5" id="KW-0862">Zinc</keyword>
<accession>A0A9X3WII7</accession>
<evidence type="ECO:0000256" key="1">
    <source>
        <dbReference type="ARBA" id="ARBA00001947"/>
    </source>
</evidence>
<keyword evidence="10" id="KW-1185">Reference proteome</keyword>
<keyword evidence="3" id="KW-0645">Protease</keyword>
<dbReference type="PRINTS" id="PR00765">
    <property type="entry name" value="CRBOXYPTASEA"/>
</dbReference>
<dbReference type="SUPFAM" id="SSF53187">
    <property type="entry name" value="Zn-dependent exopeptidases"/>
    <property type="match status" value="1"/>
</dbReference>
<sequence length="309" mass="34984">MAIVNPKQEYTYEQMEKDIDMLQQTYPDIITKEVIGYSVDGRNIYAIKLGTGKAEIFLNGAHHAREWLTTCLLMHMLETYSKAYTNKAKIGAYDAHHILSNTAVWFVPMVNPDGVMLVQQGHKSASNPEKVLLLNDGSADFSSWKSNIRGVDLNRQYPADWDEIADDTGKPGPMMYKGPYPLSEPESKAMVDFTLKHDFKTAVAYHSSGEELFWKYKISGELLNTSRRLAEMICDKTGYELVFPGQNPSGGGYTDWFLTHIKQPGFTPEISPLVGPRPVPLENYDKIWNDNKEVGLMLAHEVNLNKEKR</sequence>
<dbReference type="Gene3D" id="3.40.630.10">
    <property type="entry name" value="Zn peptidases"/>
    <property type="match status" value="1"/>
</dbReference>
<evidence type="ECO:0000313" key="10">
    <source>
        <dbReference type="Proteomes" id="UP001145072"/>
    </source>
</evidence>
<dbReference type="RefSeq" id="WP_259869045.1">
    <property type="nucleotide sequence ID" value="NZ_JAMQJZ010000005.1"/>
</dbReference>
<dbReference type="GO" id="GO:0008270">
    <property type="term" value="F:zinc ion binding"/>
    <property type="evidence" value="ECO:0007669"/>
    <property type="project" value="InterPro"/>
</dbReference>
<dbReference type="EMBL" id="JAMQJZ010000005">
    <property type="protein sequence ID" value="MDC3420407.1"/>
    <property type="molecule type" value="Genomic_DNA"/>
</dbReference>
<evidence type="ECO:0000256" key="6">
    <source>
        <dbReference type="ARBA" id="ARBA00023049"/>
    </source>
</evidence>
<protein>
    <submittedName>
        <fullName evidence="9">M14 family metallocarboxypeptidase</fullName>
    </submittedName>
</protein>
<dbReference type="GO" id="GO:0004181">
    <property type="term" value="F:metallocarboxypeptidase activity"/>
    <property type="evidence" value="ECO:0007669"/>
    <property type="project" value="InterPro"/>
</dbReference>
<evidence type="ECO:0000256" key="7">
    <source>
        <dbReference type="PROSITE-ProRule" id="PRU01379"/>
    </source>
</evidence>
<keyword evidence="4" id="KW-0378">Hydrolase</keyword>
<dbReference type="AlphaFoldDB" id="A0A9X3WII7"/>
<evidence type="ECO:0000256" key="5">
    <source>
        <dbReference type="ARBA" id="ARBA00022833"/>
    </source>
</evidence>
<organism evidence="9 10">
    <name type="scientific">Aquibacillus koreensis</name>
    <dbReference type="NCBI Taxonomy" id="279446"/>
    <lineage>
        <taxon>Bacteria</taxon>
        <taxon>Bacillati</taxon>
        <taxon>Bacillota</taxon>
        <taxon>Bacilli</taxon>
        <taxon>Bacillales</taxon>
        <taxon>Bacillaceae</taxon>
        <taxon>Aquibacillus</taxon>
    </lineage>
</organism>
<gene>
    <name evidence="9" type="ORF">NC661_08515</name>
</gene>
<reference evidence="9" key="1">
    <citation type="submission" date="2022-06" db="EMBL/GenBank/DDBJ databases">
        <title>Aquibacillus sp. a new bacterium isolated from soil saline samples.</title>
        <authorList>
            <person name="Galisteo C."/>
            <person name="De La Haba R."/>
            <person name="Sanchez-Porro C."/>
            <person name="Ventosa A."/>
        </authorList>
    </citation>
    <scope>NUCLEOTIDE SEQUENCE</scope>
    <source>
        <strain evidence="9">JCM 12387</strain>
    </source>
</reference>
<comment type="caution">
    <text evidence="9">The sequence shown here is derived from an EMBL/GenBank/DDBJ whole genome shotgun (WGS) entry which is preliminary data.</text>
</comment>
<dbReference type="PROSITE" id="PS52035">
    <property type="entry name" value="PEPTIDASE_M14"/>
    <property type="match status" value="1"/>
</dbReference>
<dbReference type="GO" id="GO:0006508">
    <property type="term" value="P:proteolysis"/>
    <property type="evidence" value="ECO:0007669"/>
    <property type="project" value="UniProtKB-KW"/>
</dbReference>
<dbReference type="CDD" id="cd06229">
    <property type="entry name" value="M14_Endopeptidase_I"/>
    <property type="match status" value="1"/>
</dbReference>
<evidence type="ECO:0000259" key="8">
    <source>
        <dbReference type="PROSITE" id="PS52035"/>
    </source>
</evidence>
<dbReference type="Pfam" id="PF00246">
    <property type="entry name" value="Peptidase_M14"/>
    <property type="match status" value="1"/>
</dbReference>
<dbReference type="Proteomes" id="UP001145072">
    <property type="component" value="Unassembled WGS sequence"/>
</dbReference>
<name>A0A9X3WII7_9BACI</name>
<comment type="cofactor">
    <cofactor evidence="1">
        <name>Zn(2+)</name>
        <dbReference type="ChEBI" id="CHEBI:29105"/>
    </cofactor>
</comment>
<evidence type="ECO:0000313" key="9">
    <source>
        <dbReference type="EMBL" id="MDC3420407.1"/>
    </source>
</evidence>
<comment type="similarity">
    <text evidence="2 7">Belongs to the peptidase M14 family.</text>
</comment>
<dbReference type="PANTHER" id="PTHR11705">
    <property type="entry name" value="PROTEASE FAMILY M14 CARBOXYPEPTIDASE A,B"/>
    <property type="match status" value="1"/>
</dbReference>
<evidence type="ECO:0000256" key="4">
    <source>
        <dbReference type="ARBA" id="ARBA00022801"/>
    </source>
</evidence>
<dbReference type="GO" id="GO:0005615">
    <property type="term" value="C:extracellular space"/>
    <property type="evidence" value="ECO:0007669"/>
    <property type="project" value="TreeGrafter"/>
</dbReference>
<evidence type="ECO:0000256" key="2">
    <source>
        <dbReference type="ARBA" id="ARBA00005988"/>
    </source>
</evidence>
<proteinExistence type="inferred from homology"/>
<dbReference type="InterPro" id="IPR000834">
    <property type="entry name" value="Peptidase_M14"/>
</dbReference>
<dbReference type="SMART" id="SM00631">
    <property type="entry name" value="Zn_pept"/>
    <property type="match status" value="1"/>
</dbReference>
<evidence type="ECO:0000256" key="3">
    <source>
        <dbReference type="ARBA" id="ARBA00022670"/>
    </source>
</evidence>